<proteinExistence type="predicted"/>
<name>A0A150FZT2_GONPE</name>
<keyword evidence="3" id="KW-1185">Reference proteome</keyword>
<feature type="compositionally biased region" description="Gly residues" evidence="1">
    <location>
        <begin position="247"/>
        <end position="265"/>
    </location>
</feature>
<feature type="region of interest" description="Disordered" evidence="1">
    <location>
        <begin position="1"/>
        <end position="22"/>
    </location>
</feature>
<gene>
    <name evidence="2" type="ORF">GPECTOR_102g57</name>
</gene>
<sequence>MSAAATAGGPPPDGAPVPGAGGLRQLLLSQGQPALAGALEEVPGFACLVDLQGEVLEALRAALGVAPARTRHTDSAGLLKLQSLEPGLACDLFRSYRTKPTAPTHSSSSSTSTAAAAAIDPAVATPAAAVAATPSPQLRTMTQIFGRYRTPDGAVRVYTKTTASPPDEWPTPQLDVEIGGTEASLIVYVALAPKASLLADLAYLDHYYLQPPPPLPAAPLLASHSLPQDQAGAPAATNASAASAAGGAAGAGGSQDGGAHGGGGVEPRPPSFRELENEARKQPGFAPFVSPSLWVRAAAVGGLCFSVEWDGGRDPRVVALLRRYVTAVTRIWIAHLLADAANAGGGLPHAHGAGGQRQRQRQRQQQQQQGGPGAQPTAVPAADVSGGWADAGLAAGGELAARRGTDPWVVEQWRRSGVVLRNYVRHDPLTPLLYPVFGEDQVTKWIETVSGEEA</sequence>
<evidence type="ECO:0000256" key="1">
    <source>
        <dbReference type="SAM" id="MobiDB-lite"/>
    </source>
</evidence>
<comment type="caution">
    <text evidence="2">The sequence shown here is derived from an EMBL/GenBank/DDBJ whole genome shotgun (WGS) entry which is preliminary data.</text>
</comment>
<protein>
    <submittedName>
        <fullName evidence="2">Uncharacterized protein</fullName>
    </submittedName>
</protein>
<feature type="region of interest" description="Disordered" evidence="1">
    <location>
        <begin position="347"/>
        <end position="382"/>
    </location>
</feature>
<dbReference type="EMBL" id="LSYV01000103">
    <property type="protein sequence ID" value="KXZ43104.1"/>
    <property type="molecule type" value="Genomic_DNA"/>
</dbReference>
<dbReference type="AlphaFoldDB" id="A0A150FZT2"/>
<dbReference type="Gene3D" id="3.40.1500.20">
    <property type="match status" value="1"/>
</dbReference>
<dbReference type="OrthoDB" id="542335at2759"/>
<dbReference type="Proteomes" id="UP000075714">
    <property type="component" value="Unassembled WGS sequence"/>
</dbReference>
<reference evidence="3" key="1">
    <citation type="journal article" date="2016" name="Nat. Commun.">
        <title>The Gonium pectorale genome demonstrates co-option of cell cycle regulation during the evolution of multicellularity.</title>
        <authorList>
            <person name="Hanschen E.R."/>
            <person name="Marriage T.N."/>
            <person name="Ferris P.J."/>
            <person name="Hamaji T."/>
            <person name="Toyoda A."/>
            <person name="Fujiyama A."/>
            <person name="Neme R."/>
            <person name="Noguchi H."/>
            <person name="Minakuchi Y."/>
            <person name="Suzuki M."/>
            <person name="Kawai-Toyooka H."/>
            <person name="Smith D.R."/>
            <person name="Sparks H."/>
            <person name="Anderson J."/>
            <person name="Bakaric R."/>
            <person name="Luria V."/>
            <person name="Karger A."/>
            <person name="Kirschner M.W."/>
            <person name="Durand P.M."/>
            <person name="Michod R.E."/>
            <person name="Nozaki H."/>
            <person name="Olson B.J."/>
        </authorList>
    </citation>
    <scope>NUCLEOTIDE SEQUENCE [LARGE SCALE GENOMIC DNA]</scope>
    <source>
        <strain evidence="3">NIES-2863</strain>
    </source>
</reference>
<accession>A0A150FZT2</accession>
<evidence type="ECO:0000313" key="2">
    <source>
        <dbReference type="EMBL" id="KXZ43104.1"/>
    </source>
</evidence>
<evidence type="ECO:0000313" key="3">
    <source>
        <dbReference type="Proteomes" id="UP000075714"/>
    </source>
</evidence>
<organism evidence="2 3">
    <name type="scientific">Gonium pectorale</name>
    <name type="common">Green alga</name>
    <dbReference type="NCBI Taxonomy" id="33097"/>
    <lineage>
        <taxon>Eukaryota</taxon>
        <taxon>Viridiplantae</taxon>
        <taxon>Chlorophyta</taxon>
        <taxon>core chlorophytes</taxon>
        <taxon>Chlorophyceae</taxon>
        <taxon>CS clade</taxon>
        <taxon>Chlamydomonadales</taxon>
        <taxon>Volvocaceae</taxon>
        <taxon>Gonium</taxon>
    </lineage>
</organism>
<feature type="region of interest" description="Disordered" evidence="1">
    <location>
        <begin position="244"/>
        <end position="271"/>
    </location>
</feature>